<dbReference type="Gene3D" id="3.90.226.10">
    <property type="entry name" value="2-enoyl-CoA Hydratase, Chain A, domain 1"/>
    <property type="match status" value="1"/>
</dbReference>
<dbReference type="InterPro" id="IPR002825">
    <property type="entry name" value="Pept_S49_ser-pept_pro"/>
</dbReference>
<dbReference type="SUPFAM" id="SSF52096">
    <property type="entry name" value="ClpP/crotonase"/>
    <property type="match status" value="1"/>
</dbReference>
<proteinExistence type="predicted"/>
<evidence type="ECO:0000256" key="1">
    <source>
        <dbReference type="SAM" id="MobiDB-lite"/>
    </source>
</evidence>
<keyword evidence="3" id="KW-1185">Reference proteome</keyword>
<name>A0A974RY46_9GAMM</name>
<dbReference type="PANTHER" id="PTHR35984">
    <property type="entry name" value="PERIPLASMIC SERINE PROTEASE"/>
    <property type="match status" value="1"/>
</dbReference>
<sequence length="316" mass="35272">MSDNKYIKRFEEIDDDIIVYCGDINRDGYEKLTDICINEKISDSAYLVLNTCGGDPHAGFRMARCFRHYYGNFKVVIPYICKSAGTLVVMGGSELIIADKGELGPLDVQMMKPDELIERSSGMVIPQALSMLRNQAKAIIADSILEIKLRSRLSTKLVAEIATKLATDLLTPIYAQIDPYRLGEMNRANAIGYEYGERLNKDAKNLKSNALPKIVAQYPDHGFVIDRKEAATLFKKVRAPTDIETKLILKLLDDLSLAIDNPDPICFNLNRIKVEENKDVSKEGENDGVSTSEGSIADKRKSPRKVDKTDSTKNKS</sequence>
<gene>
    <name evidence="2" type="ORF">JHT90_06625</name>
</gene>
<dbReference type="Proteomes" id="UP000595278">
    <property type="component" value="Chromosome"/>
</dbReference>
<evidence type="ECO:0008006" key="4">
    <source>
        <dbReference type="Google" id="ProtNLM"/>
    </source>
</evidence>
<reference evidence="2 3" key="1">
    <citation type="submission" date="2021-01" db="EMBL/GenBank/DDBJ databases">
        <title>Entomomonas sp. F2A isolated from a house cricket (Acheta domesticus).</title>
        <authorList>
            <person name="Spergser J."/>
            <person name="Busse H.-J."/>
        </authorList>
    </citation>
    <scope>NUCLEOTIDE SEQUENCE [LARGE SCALE GENOMIC DNA]</scope>
    <source>
        <strain evidence="2 3">F2A</strain>
    </source>
</reference>
<dbReference type="AlphaFoldDB" id="A0A974RY46"/>
<dbReference type="EMBL" id="CP067393">
    <property type="protein sequence ID" value="QQP86913.1"/>
    <property type="molecule type" value="Genomic_DNA"/>
</dbReference>
<protein>
    <recommendedName>
        <fullName evidence="4">Serine dehydrogenase proteinase</fullName>
    </recommendedName>
</protein>
<evidence type="ECO:0000313" key="2">
    <source>
        <dbReference type="EMBL" id="QQP86913.1"/>
    </source>
</evidence>
<organism evidence="2 3">
    <name type="scientific">Entomomonas asaccharolytica</name>
    <dbReference type="NCBI Taxonomy" id="2785331"/>
    <lineage>
        <taxon>Bacteria</taxon>
        <taxon>Pseudomonadati</taxon>
        <taxon>Pseudomonadota</taxon>
        <taxon>Gammaproteobacteria</taxon>
        <taxon>Pseudomonadales</taxon>
        <taxon>Pseudomonadaceae</taxon>
        <taxon>Entomomonas</taxon>
    </lineage>
</organism>
<feature type="region of interest" description="Disordered" evidence="1">
    <location>
        <begin position="277"/>
        <end position="316"/>
    </location>
</feature>
<feature type="compositionally biased region" description="Basic and acidic residues" evidence="1">
    <location>
        <begin position="296"/>
        <end position="316"/>
    </location>
</feature>
<dbReference type="PANTHER" id="PTHR35984:SF1">
    <property type="entry name" value="PERIPLASMIC SERINE PROTEASE"/>
    <property type="match status" value="1"/>
</dbReference>
<dbReference type="KEGG" id="eaz:JHT90_06625"/>
<accession>A0A974RY46</accession>
<dbReference type="InterPro" id="IPR029045">
    <property type="entry name" value="ClpP/crotonase-like_dom_sf"/>
</dbReference>
<dbReference type="RefSeq" id="WP_201095404.1">
    <property type="nucleotide sequence ID" value="NZ_CP067393.1"/>
</dbReference>
<dbReference type="GO" id="GO:0016020">
    <property type="term" value="C:membrane"/>
    <property type="evidence" value="ECO:0007669"/>
    <property type="project" value="InterPro"/>
</dbReference>
<evidence type="ECO:0000313" key="3">
    <source>
        <dbReference type="Proteomes" id="UP000595278"/>
    </source>
</evidence>